<gene>
    <name evidence="2" type="ORF">C5B42_05095</name>
</gene>
<evidence type="ECO:0000256" key="1">
    <source>
        <dbReference type="SAM" id="Phobius"/>
    </source>
</evidence>
<evidence type="ECO:0000313" key="2">
    <source>
        <dbReference type="EMBL" id="PWU22794.1"/>
    </source>
</evidence>
<comment type="caution">
    <text evidence="2">The sequence shown here is derived from an EMBL/GenBank/DDBJ whole genome shotgun (WGS) entry which is preliminary data.</text>
</comment>
<keyword evidence="1" id="KW-0472">Membrane</keyword>
<dbReference type="Proteomes" id="UP000246104">
    <property type="component" value="Unassembled WGS sequence"/>
</dbReference>
<keyword evidence="1" id="KW-1133">Transmembrane helix</keyword>
<sequence>MKKSVRIFQWSFLRICFVLVTGVFFLSLGSHNQTHSLNLTSVTDTLSTSRFSWVGRLAAGNISGSSIVTLDTTANEYESTSSGNLFTNDTVAIGNGAAIVTNDTVKNILSLSQFEISPALTSSQTTAGMFIIATRSATHTLSFTTASAVPNGAFRVLIPTISNATNAKDGIPDRGGFDFSATTPTVTCPSSVGATYNFVGGTATASAVVVGSTTYHAFECRYSGTGAIGQSFTGFTINSLINPAPNSGHTDGFADSYTYLVQNLDSTHSVVDQTTGAIAVVESVRVTATVDPQITFRIFGVNSGTSVCGLTTSVTTTATTVPFGSVSISSFTSAAQGLTVATNATNGFAVTALENDQLGRNGNVCTGGGPSFSNPCIPDSAGDNGLMTSSVTDTWNNNTTVGFAYTLADPNSSTTPAFTFSTGYRKFADNENSVAAQTIFSGSSVASNQNVFVCYKIIVAPTQQAGDYTNNITYRATATF</sequence>
<feature type="transmembrane region" description="Helical" evidence="1">
    <location>
        <begin position="12"/>
        <end position="30"/>
    </location>
</feature>
<reference evidence="2 3" key="1">
    <citation type="submission" date="2018-02" db="EMBL/GenBank/DDBJ databases">
        <title>Genomic Reconstructions from Amazon Rainforest and Pasture Soil Reveal Novel Insights into the Physiology of Candidate Phyla in Tropical Sites.</title>
        <authorList>
            <person name="Kroeger M.E."/>
            <person name="Delmont T."/>
            <person name="Eren A.M."/>
            <person name="Guo J."/>
            <person name="Meyer K.M."/>
            <person name="Khan K."/>
            <person name="Rodrigues J.L.M."/>
            <person name="Bohannan B.J.M."/>
            <person name="Tringe S."/>
            <person name="Borges C.D."/>
            <person name="Tiedje J."/>
            <person name="Tsai S.M."/>
            <person name="Nusslein K."/>
        </authorList>
    </citation>
    <scope>NUCLEOTIDE SEQUENCE [LARGE SCALE GENOMIC DNA]</scope>
    <source>
        <strain evidence="2">Amazon FNV 2010 28 9</strain>
    </source>
</reference>
<dbReference type="EMBL" id="PSRQ01000056">
    <property type="protein sequence ID" value="PWU22794.1"/>
    <property type="molecule type" value="Genomic_DNA"/>
</dbReference>
<evidence type="ECO:0000313" key="3">
    <source>
        <dbReference type="Proteomes" id="UP000246104"/>
    </source>
</evidence>
<dbReference type="AlphaFoldDB" id="A0A317JRP4"/>
<accession>A0A317JRP4</accession>
<organism evidence="2 3">
    <name type="scientific">Candidatus Cerribacteria bacterium 'Amazon FNV 2010 28 9'</name>
    <dbReference type="NCBI Taxonomy" id="2081795"/>
    <lineage>
        <taxon>Bacteria</taxon>
        <taxon>Candidatus Cerribacteria</taxon>
    </lineage>
</organism>
<proteinExistence type="predicted"/>
<keyword evidence="1" id="KW-0812">Transmembrane</keyword>
<name>A0A317JRP4_9BACT</name>
<protein>
    <submittedName>
        <fullName evidence="2">Uncharacterized protein</fullName>
    </submittedName>
</protein>